<dbReference type="GeneID" id="66680463"/>
<dbReference type="PANTHER" id="PTHR42709:SF6">
    <property type="entry name" value="UNDECAPRENYL PHOSPHATE TRANSPORTER A"/>
    <property type="match status" value="1"/>
</dbReference>
<keyword evidence="5 6" id="KW-0472">Membrane</keyword>
<feature type="transmembrane region" description="Helical" evidence="6">
    <location>
        <begin position="171"/>
        <end position="192"/>
    </location>
</feature>
<dbReference type="AlphaFoldDB" id="A0A1A5IAT4"/>
<dbReference type="GO" id="GO:0005886">
    <property type="term" value="C:plasma membrane"/>
    <property type="evidence" value="ECO:0007669"/>
    <property type="project" value="UniProtKB-SubCell"/>
</dbReference>
<organism evidence="8 9">
    <name type="scientific">Rhizobium loti</name>
    <name type="common">Mesorhizobium loti</name>
    <dbReference type="NCBI Taxonomy" id="381"/>
    <lineage>
        <taxon>Bacteria</taxon>
        <taxon>Pseudomonadati</taxon>
        <taxon>Pseudomonadota</taxon>
        <taxon>Alphaproteobacteria</taxon>
        <taxon>Hyphomicrobiales</taxon>
        <taxon>Phyllobacteriaceae</taxon>
        <taxon>Mesorhizobium</taxon>
    </lineage>
</organism>
<dbReference type="PANTHER" id="PTHR42709">
    <property type="entry name" value="ALKALINE PHOSPHATASE LIKE PROTEIN"/>
    <property type="match status" value="1"/>
</dbReference>
<reference evidence="9" key="1">
    <citation type="submission" date="2016-06" db="EMBL/GenBank/DDBJ databases">
        <title>NZP2037 Pacbio-Illumina hybrid assembly.</title>
        <authorList>
            <person name="Ramsay J.P."/>
        </authorList>
    </citation>
    <scope>NUCLEOTIDE SEQUENCE [LARGE SCALE GENOMIC DNA]</scope>
    <source>
        <strain evidence="9">R7ANS::ICEMlSym2042</strain>
    </source>
</reference>
<comment type="subcellular location">
    <subcellularLocation>
        <location evidence="1">Cell membrane</location>
        <topology evidence="1">Multi-pass membrane protein</topology>
    </subcellularLocation>
</comment>
<evidence type="ECO:0000256" key="5">
    <source>
        <dbReference type="ARBA" id="ARBA00023136"/>
    </source>
</evidence>
<feature type="transmembrane region" description="Helical" evidence="6">
    <location>
        <begin position="46"/>
        <end position="68"/>
    </location>
</feature>
<keyword evidence="2" id="KW-1003">Cell membrane</keyword>
<evidence type="ECO:0000256" key="4">
    <source>
        <dbReference type="ARBA" id="ARBA00022989"/>
    </source>
</evidence>
<comment type="caution">
    <text evidence="8">The sequence shown here is derived from an EMBL/GenBank/DDBJ whole genome shotgun (WGS) entry which is preliminary data.</text>
</comment>
<evidence type="ECO:0000256" key="6">
    <source>
        <dbReference type="SAM" id="Phobius"/>
    </source>
</evidence>
<dbReference type="Proteomes" id="UP000093748">
    <property type="component" value="Unassembled WGS sequence"/>
</dbReference>
<feature type="transmembrane region" description="Helical" evidence="6">
    <location>
        <begin position="124"/>
        <end position="151"/>
    </location>
</feature>
<evidence type="ECO:0000256" key="3">
    <source>
        <dbReference type="ARBA" id="ARBA00022692"/>
    </source>
</evidence>
<keyword evidence="3 6" id="KW-0812">Transmembrane</keyword>
<dbReference type="InterPro" id="IPR051311">
    <property type="entry name" value="DedA_domain"/>
</dbReference>
<evidence type="ECO:0000256" key="1">
    <source>
        <dbReference type="ARBA" id="ARBA00004651"/>
    </source>
</evidence>
<dbReference type="OrthoDB" id="9813426at2"/>
<accession>A0A1A5IAT4</accession>
<keyword evidence="4 6" id="KW-1133">Transmembrane helix</keyword>
<evidence type="ECO:0000256" key="2">
    <source>
        <dbReference type="ARBA" id="ARBA00022475"/>
    </source>
</evidence>
<protein>
    <submittedName>
        <fullName evidence="8">Alkaline phosphatase</fullName>
    </submittedName>
</protein>
<dbReference type="EMBL" id="LZTJ01000001">
    <property type="protein sequence ID" value="OBP82268.1"/>
    <property type="molecule type" value="Genomic_DNA"/>
</dbReference>
<evidence type="ECO:0000313" key="9">
    <source>
        <dbReference type="Proteomes" id="UP000093748"/>
    </source>
</evidence>
<gene>
    <name evidence="8" type="ORF">BAE39_01425</name>
</gene>
<dbReference type="RefSeq" id="WP_032932806.1">
    <property type="nucleotide sequence ID" value="NZ_LZTH01000023.1"/>
</dbReference>
<dbReference type="InterPro" id="IPR032816">
    <property type="entry name" value="VTT_dom"/>
</dbReference>
<feature type="domain" description="VTT" evidence="7">
    <location>
        <begin position="30"/>
        <end position="159"/>
    </location>
</feature>
<name>A0A1A5IAT4_RHILI</name>
<dbReference type="Pfam" id="PF09335">
    <property type="entry name" value="VTT_dom"/>
    <property type="match status" value="1"/>
</dbReference>
<evidence type="ECO:0000313" key="8">
    <source>
        <dbReference type="EMBL" id="OBP82268.1"/>
    </source>
</evidence>
<sequence>MTGPLSAILGFGLFGVFCLAFTEKILPIPPSHVLLLFLGMTAAPDSSMLAILLAVTTLASFAGCLVWYGVGRRIGFDRADRLIERVGRYVFLRPATYHKLGQAYRRNHVRVSLLAQFIPTVRNYLPIAAGALCLPALPFAMATLLGATIWNAGFLLTGYILRGSGQDSFTVGLRIIVIVVALETAFMLALRYGPAWRRRIRLALG</sequence>
<evidence type="ECO:0000259" key="7">
    <source>
        <dbReference type="Pfam" id="PF09335"/>
    </source>
</evidence>
<proteinExistence type="predicted"/>